<dbReference type="PROSITE" id="PS50893">
    <property type="entry name" value="ABC_TRANSPORTER_2"/>
    <property type="match status" value="1"/>
</dbReference>
<keyword evidence="1" id="KW-0813">Transport</keyword>
<evidence type="ECO:0000256" key="3">
    <source>
        <dbReference type="ARBA" id="ARBA00022840"/>
    </source>
</evidence>
<reference evidence="6" key="1">
    <citation type="journal article" date="2019" name="Int. J. Syst. Evol. Microbiol.">
        <title>The Global Catalogue of Microorganisms (GCM) 10K type strain sequencing project: providing services to taxonomists for standard genome sequencing and annotation.</title>
        <authorList>
            <consortium name="The Broad Institute Genomics Platform"/>
            <consortium name="The Broad Institute Genome Sequencing Center for Infectious Disease"/>
            <person name="Wu L."/>
            <person name="Ma J."/>
        </authorList>
    </citation>
    <scope>NUCLEOTIDE SEQUENCE [LARGE SCALE GENOMIC DNA]</scope>
    <source>
        <strain evidence="6">JCM 16923</strain>
    </source>
</reference>
<dbReference type="InterPro" id="IPR050153">
    <property type="entry name" value="Metal_Ion_Import_ABC"/>
</dbReference>
<keyword evidence="6" id="KW-1185">Reference proteome</keyword>
<accession>A0ABP7PL90</accession>
<sequence length="269" mass="29154">MSIPVAADRPAVLEFEEVDFVRNGRTILSGVDFTVRAGEHWALIGPNGAGKSTILSICGAAAHPTRGSAAVLGRRLGAVDLRELRHSIGHVNPRHPLRSPLTVFEVVLTGATGSNDLVPRWTPPPATVARAEDLITRLGLDPIREALWPNLSQGERGRALIARALLPDPDLLLLDEPTTGLDVAAREHFLRTVDQLHDTHRDLATVLVTHHLEELPVSTTHAMLIGDGRLLTSGPADQVLTTANISDCFDYPIEISRHDGRWQARASSE</sequence>
<organism evidence="5 6">
    <name type="scientific">Gordonia caeni</name>
    <dbReference type="NCBI Taxonomy" id="1007097"/>
    <lineage>
        <taxon>Bacteria</taxon>
        <taxon>Bacillati</taxon>
        <taxon>Actinomycetota</taxon>
        <taxon>Actinomycetes</taxon>
        <taxon>Mycobacteriales</taxon>
        <taxon>Gordoniaceae</taxon>
        <taxon>Gordonia</taxon>
    </lineage>
</organism>
<dbReference type="Pfam" id="PF00005">
    <property type="entry name" value="ABC_tran"/>
    <property type="match status" value="1"/>
</dbReference>
<proteinExistence type="predicted"/>
<gene>
    <name evidence="5" type="ORF">GCM10022231_30700</name>
</gene>
<keyword evidence="2" id="KW-0547">Nucleotide-binding</keyword>
<feature type="domain" description="ABC transporter" evidence="4">
    <location>
        <begin position="13"/>
        <end position="252"/>
    </location>
</feature>
<dbReference type="InterPro" id="IPR027417">
    <property type="entry name" value="P-loop_NTPase"/>
</dbReference>
<dbReference type="RefSeq" id="WP_344785335.1">
    <property type="nucleotide sequence ID" value="NZ_BAAAZW010000009.1"/>
</dbReference>
<evidence type="ECO:0000256" key="2">
    <source>
        <dbReference type="ARBA" id="ARBA00022741"/>
    </source>
</evidence>
<dbReference type="InterPro" id="IPR003593">
    <property type="entry name" value="AAA+_ATPase"/>
</dbReference>
<dbReference type="GO" id="GO:0005524">
    <property type="term" value="F:ATP binding"/>
    <property type="evidence" value="ECO:0007669"/>
    <property type="project" value="UniProtKB-KW"/>
</dbReference>
<evidence type="ECO:0000313" key="6">
    <source>
        <dbReference type="Proteomes" id="UP001418444"/>
    </source>
</evidence>
<dbReference type="SUPFAM" id="SSF52540">
    <property type="entry name" value="P-loop containing nucleoside triphosphate hydrolases"/>
    <property type="match status" value="1"/>
</dbReference>
<dbReference type="Gene3D" id="3.40.50.300">
    <property type="entry name" value="P-loop containing nucleotide triphosphate hydrolases"/>
    <property type="match status" value="1"/>
</dbReference>
<protein>
    <submittedName>
        <fullName evidence="5">ATP-binding cassette domain-containing protein</fullName>
    </submittedName>
</protein>
<dbReference type="SMART" id="SM00382">
    <property type="entry name" value="AAA"/>
    <property type="match status" value="1"/>
</dbReference>
<dbReference type="Proteomes" id="UP001418444">
    <property type="component" value="Unassembled WGS sequence"/>
</dbReference>
<dbReference type="EMBL" id="BAAAZW010000009">
    <property type="protein sequence ID" value="GAA3967543.1"/>
    <property type="molecule type" value="Genomic_DNA"/>
</dbReference>
<evidence type="ECO:0000313" key="5">
    <source>
        <dbReference type="EMBL" id="GAA3967543.1"/>
    </source>
</evidence>
<evidence type="ECO:0000256" key="1">
    <source>
        <dbReference type="ARBA" id="ARBA00022448"/>
    </source>
</evidence>
<comment type="caution">
    <text evidence="5">The sequence shown here is derived from an EMBL/GenBank/DDBJ whole genome shotgun (WGS) entry which is preliminary data.</text>
</comment>
<keyword evidence="3 5" id="KW-0067">ATP-binding</keyword>
<evidence type="ECO:0000259" key="4">
    <source>
        <dbReference type="PROSITE" id="PS50893"/>
    </source>
</evidence>
<dbReference type="InterPro" id="IPR003439">
    <property type="entry name" value="ABC_transporter-like_ATP-bd"/>
</dbReference>
<name>A0ABP7PL90_9ACTN</name>
<dbReference type="PANTHER" id="PTHR42734">
    <property type="entry name" value="METAL TRANSPORT SYSTEM ATP-BINDING PROTEIN TM_0124-RELATED"/>
    <property type="match status" value="1"/>
</dbReference>